<dbReference type="PANTHER" id="PTHR30373">
    <property type="entry name" value="UPF0603 PROTEIN YGCG"/>
    <property type="match status" value="1"/>
</dbReference>
<name>E1T606_BURSG</name>
<dbReference type="HOGENOM" id="CLU_086382_1_0_4"/>
<dbReference type="Gene3D" id="3.10.310.50">
    <property type="match status" value="1"/>
</dbReference>
<reference evidence="2" key="1">
    <citation type="submission" date="2010-09" db="EMBL/GenBank/DDBJ databases">
        <title>Complete sequence of chromosome1 of Burkholderia sp. CCGE1003.</title>
        <authorList>
            <consortium name="US DOE Joint Genome Institute"/>
            <person name="Lucas S."/>
            <person name="Copeland A."/>
            <person name="Lapidus A."/>
            <person name="Cheng J.-F."/>
            <person name="Bruce D."/>
            <person name="Goodwin L."/>
            <person name="Pitluck S."/>
            <person name="Daligault H."/>
            <person name="Davenport K."/>
            <person name="Detter J.C."/>
            <person name="Han C."/>
            <person name="Tapia R."/>
            <person name="Land M."/>
            <person name="Hauser L."/>
            <person name="Jeffries C."/>
            <person name="Kyrpides N."/>
            <person name="Ivanova N."/>
            <person name="Ovchinnikova G."/>
            <person name="Martinez-Romero E."/>
            <person name="Rogel M.A."/>
            <person name="Auchtung J."/>
            <person name="Tiedje J.M."/>
            <person name="Woyke T."/>
        </authorList>
    </citation>
    <scope>NUCLEOTIDE SEQUENCE</scope>
    <source>
        <strain evidence="2">CCGE1003</strain>
    </source>
</reference>
<feature type="domain" description="TPM" evidence="1">
    <location>
        <begin position="28"/>
        <end position="141"/>
    </location>
</feature>
<evidence type="ECO:0000259" key="1">
    <source>
        <dbReference type="Pfam" id="PF04536"/>
    </source>
</evidence>
<dbReference type="EMBL" id="CP002217">
    <property type="protein sequence ID" value="ADN57376.1"/>
    <property type="molecule type" value="Genomic_DNA"/>
</dbReference>
<dbReference type="eggNOG" id="COG3762">
    <property type="taxonomic scope" value="Bacteria"/>
</dbReference>
<dbReference type="AlphaFoldDB" id="E1T606"/>
<proteinExistence type="predicted"/>
<dbReference type="InterPro" id="IPR007621">
    <property type="entry name" value="TPM_dom"/>
</dbReference>
<sequence>MDLARLVRHLFMTRWRLNAAFPRRSLLAIAQAVRESHQSHVGQVRFAVEGALHSAALLRGKSARERAIEVFSDLRVWDTEHNNGVLIYLLLADRDVEIVADRGIHARVSACEWERICREMESEFRRGRFEAGAVGGVRTVTELLARHFPATRFQGDELPSSPTVL</sequence>
<accession>E1T606</accession>
<dbReference type="PANTHER" id="PTHR30373:SF8">
    <property type="entry name" value="BLL7265 PROTEIN"/>
    <property type="match status" value="1"/>
</dbReference>
<dbReference type="OrthoDB" id="5683663at2"/>
<evidence type="ECO:0000313" key="2">
    <source>
        <dbReference type="EMBL" id="ADN57376.1"/>
    </source>
</evidence>
<dbReference type="Pfam" id="PF04536">
    <property type="entry name" value="TPM_phosphatase"/>
    <property type="match status" value="1"/>
</dbReference>
<gene>
    <name evidence="2" type="ordered locus">BC1003_1402</name>
</gene>
<dbReference type="STRING" id="640512.BC1003_1402"/>
<dbReference type="KEGG" id="bgf:BC1003_1402"/>
<protein>
    <recommendedName>
        <fullName evidence="1">TPM domain-containing protein</fullName>
    </recommendedName>
</protein>
<organism evidence="2">
    <name type="scientific">Burkholderia sp. (strain CCGE1003)</name>
    <dbReference type="NCBI Taxonomy" id="640512"/>
    <lineage>
        <taxon>Bacteria</taxon>
        <taxon>Pseudomonadati</taxon>
        <taxon>Pseudomonadota</taxon>
        <taxon>Betaproteobacteria</taxon>
        <taxon>Burkholderiales</taxon>
        <taxon>Burkholderiaceae</taxon>
        <taxon>Burkholderia</taxon>
    </lineage>
</organism>